<feature type="modified residue" description="4-aspartylphosphate" evidence="2">
    <location>
        <position position="73"/>
    </location>
</feature>
<dbReference type="InterPro" id="IPR039420">
    <property type="entry name" value="WalR-like"/>
</dbReference>
<evidence type="ECO:0000256" key="2">
    <source>
        <dbReference type="PROSITE-ProRule" id="PRU00169"/>
    </source>
</evidence>
<dbReference type="EMBL" id="SGWV01000010">
    <property type="protein sequence ID" value="RZS52981.1"/>
    <property type="molecule type" value="Genomic_DNA"/>
</dbReference>
<keyword evidence="1" id="KW-0238">DNA-binding</keyword>
<accession>A0A4Q7LG32</accession>
<dbReference type="Pfam" id="PF04397">
    <property type="entry name" value="LytTR"/>
    <property type="match status" value="1"/>
</dbReference>
<evidence type="ECO:0000256" key="1">
    <source>
        <dbReference type="ARBA" id="ARBA00023125"/>
    </source>
</evidence>
<dbReference type="InterPro" id="IPR001789">
    <property type="entry name" value="Sig_transdc_resp-reg_receiver"/>
</dbReference>
<gene>
    <name evidence="5" type="ORF">EV685_2603</name>
</gene>
<dbReference type="PROSITE" id="PS50110">
    <property type="entry name" value="RESPONSE_REGULATORY"/>
    <property type="match status" value="1"/>
</dbReference>
<dbReference type="Pfam" id="PF00072">
    <property type="entry name" value="Response_reg"/>
    <property type="match status" value="1"/>
</dbReference>
<dbReference type="Gene3D" id="2.40.50.1020">
    <property type="entry name" value="LytTr DNA-binding domain"/>
    <property type="match status" value="1"/>
</dbReference>
<name>A0A4Q7LG32_9BURK</name>
<dbReference type="SUPFAM" id="SSF52172">
    <property type="entry name" value="CheY-like"/>
    <property type="match status" value="1"/>
</dbReference>
<sequence>MADHDGQTSHTPSGLGAPLRVLIVDDEPLARLRLRTLLGDCLAPPAEVVAELGSASATLEWLATQRCDLLLLDIHMPGLDGLQLAARLRHLPNPPAVVFVTAHVEHALQAFEVQALDYLTKPVRRARLQEALARVARGWSDTHPQALATQPAALDLPAPDTPMLWIADRGARQRLALSEVLVLKAELKYVTVRTATRTLVLDESLAELEPRLGAGFVRIHRNAIVALRAVRALQRRPGAMADVAESGEGWAVSVDPDGEWLAVSRRQLSTVREALAGEGLG</sequence>
<dbReference type="GO" id="GO:0032993">
    <property type="term" value="C:protein-DNA complex"/>
    <property type="evidence" value="ECO:0007669"/>
    <property type="project" value="TreeGrafter"/>
</dbReference>
<proteinExistence type="predicted"/>
<comment type="caution">
    <text evidence="5">The sequence shown here is derived from an EMBL/GenBank/DDBJ whole genome shotgun (WGS) entry which is preliminary data.</text>
</comment>
<feature type="domain" description="Response regulatory" evidence="3">
    <location>
        <begin position="20"/>
        <end position="136"/>
    </location>
</feature>
<dbReference type="OrthoDB" id="236568at2"/>
<dbReference type="InterPro" id="IPR011006">
    <property type="entry name" value="CheY-like_superfamily"/>
</dbReference>
<evidence type="ECO:0000313" key="6">
    <source>
        <dbReference type="Proteomes" id="UP000293433"/>
    </source>
</evidence>
<dbReference type="Gene3D" id="3.40.50.2300">
    <property type="match status" value="1"/>
</dbReference>
<dbReference type="GO" id="GO:0000976">
    <property type="term" value="F:transcription cis-regulatory region binding"/>
    <property type="evidence" value="ECO:0007669"/>
    <property type="project" value="TreeGrafter"/>
</dbReference>
<dbReference type="AlphaFoldDB" id="A0A4Q7LG32"/>
<dbReference type="RefSeq" id="WP_130482461.1">
    <property type="nucleotide sequence ID" value="NZ_SGWV01000010.1"/>
</dbReference>
<dbReference type="GO" id="GO:0005829">
    <property type="term" value="C:cytosol"/>
    <property type="evidence" value="ECO:0007669"/>
    <property type="project" value="TreeGrafter"/>
</dbReference>
<dbReference type="PROSITE" id="PS50930">
    <property type="entry name" value="HTH_LYTTR"/>
    <property type="match status" value="1"/>
</dbReference>
<dbReference type="Proteomes" id="UP000293433">
    <property type="component" value="Unassembled WGS sequence"/>
</dbReference>
<dbReference type="SMART" id="SM00448">
    <property type="entry name" value="REC"/>
    <property type="match status" value="1"/>
</dbReference>
<evidence type="ECO:0000259" key="3">
    <source>
        <dbReference type="PROSITE" id="PS50110"/>
    </source>
</evidence>
<dbReference type="PANTHER" id="PTHR48111">
    <property type="entry name" value="REGULATOR OF RPOS"/>
    <property type="match status" value="1"/>
</dbReference>
<dbReference type="SMART" id="SM00850">
    <property type="entry name" value="LytTR"/>
    <property type="match status" value="1"/>
</dbReference>
<keyword evidence="6" id="KW-1185">Reference proteome</keyword>
<evidence type="ECO:0000313" key="5">
    <source>
        <dbReference type="EMBL" id="RZS52981.1"/>
    </source>
</evidence>
<dbReference type="GO" id="GO:0006355">
    <property type="term" value="P:regulation of DNA-templated transcription"/>
    <property type="evidence" value="ECO:0007669"/>
    <property type="project" value="TreeGrafter"/>
</dbReference>
<keyword evidence="2" id="KW-0597">Phosphoprotein</keyword>
<organism evidence="5 6">
    <name type="scientific">Sphaerotilus mobilis</name>
    <dbReference type="NCBI Taxonomy" id="47994"/>
    <lineage>
        <taxon>Bacteria</taxon>
        <taxon>Pseudomonadati</taxon>
        <taxon>Pseudomonadota</taxon>
        <taxon>Betaproteobacteria</taxon>
        <taxon>Burkholderiales</taxon>
        <taxon>Sphaerotilaceae</taxon>
        <taxon>Sphaerotilus</taxon>
    </lineage>
</organism>
<dbReference type="InterPro" id="IPR007492">
    <property type="entry name" value="LytTR_DNA-bd_dom"/>
</dbReference>
<dbReference type="GO" id="GO:0000156">
    <property type="term" value="F:phosphorelay response regulator activity"/>
    <property type="evidence" value="ECO:0007669"/>
    <property type="project" value="TreeGrafter"/>
</dbReference>
<dbReference type="PANTHER" id="PTHR48111:SF3">
    <property type="entry name" value="TRANSCRIPTIONAL REGULATORY PROTEIN BTSR"/>
    <property type="match status" value="1"/>
</dbReference>
<reference evidence="5 6" key="1">
    <citation type="submission" date="2019-02" db="EMBL/GenBank/DDBJ databases">
        <title>Genomic Encyclopedia of Type Strains, Phase IV (KMG-IV): sequencing the most valuable type-strain genomes for metagenomic binning, comparative biology and taxonomic classification.</title>
        <authorList>
            <person name="Goeker M."/>
        </authorList>
    </citation>
    <scope>NUCLEOTIDE SEQUENCE [LARGE SCALE GENOMIC DNA]</scope>
    <source>
        <strain evidence="5 6">DSM 10617</strain>
    </source>
</reference>
<feature type="domain" description="HTH LytTR-type" evidence="4">
    <location>
        <begin position="164"/>
        <end position="277"/>
    </location>
</feature>
<protein>
    <submittedName>
        <fullName evidence="5">LytTR family two component transcriptional regulator</fullName>
    </submittedName>
</protein>
<evidence type="ECO:0000259" key="4">
    <source>
        <dbReference type="PROSITE" id="PS50930"/>
    </source>
</evidence>